<keyword evidence="3" id="KW-0808">Transferase</keyword>
<comment type="caution">
    <text evidence="5">The sequence shown here is derived from an EMBL/GenBank/DDBJ whole genome shotgun (WGS) entry which is preliminary data.</text>
</comment>
<dbReference type="RefSeq" id="WP_173866754.1">
    <property type="nucleotide sequence ID" value="NZ_JAAWUU010000048.1"/>
</dbReference>
<reference evidence="5 6" key="1">
    <citation type="journal article" date="2020" name="Cell Host Microbe">
        <title>Functional and Genomic Variation between Human-Derived Isolates of Lachnospiraceae Reveals Inter- and Intra-Species Diversity.</title>
        <authorList>
            <person name="Sorbara M.T."/>
            <person name="Littmann E.R."/>
            <person name="Fontana E."/>
            <person name="Moody T.U."/>
            <person name="Kohout C.E."/>
            <person name="Gjonbalaj M."/>
            <person name="Eaton V."/>
            <person name="Seok R."/>
            <person name="Leiner I.M."/>
            <person name="Pamer E.G."/>
        </authorList>
    </citation>
    <scope>NUCLEOTIDE SEQUENCE [LARGE SCALE GENOMIC DNA]</scope>
    <source>
        <strain evidence="5 6">MSK.14.16</strain>
    </source>
</reference>
<keyword evidence="6" id="KW-1185">Reference proteome</keyword>
<evidence type="ECO:0000256" key="1">
    <source>
        <dbReference type="ARBA" id="ARBA00006739"/>
    </source>
</evidence>
<dbReference type="InterPro" id="IPR001173">
    <property type="entry name" value="Glyco_trans_2-like"/>
</dbReference>
<dbReference type="EMBL" id="JAAWUZ010000049">
    <property type="protein sequence ID" value="NSG30906.1"/>
    <property type="molecule type" value="Genomic_DNA"/>
</dbReference>
<gene>
    <name evidence="5" type="ORF">HFM93_11635</name>
</gene>
<dbReference type="SUPFAM" id="SSF53448">
    <property type="entry name" value="Nucleotide-diphospho-sugar transferases"/>
    <property type="match status" value="1"/>
</dbReference>
<dbReference type="InterPro" id="IPR050834">
    <property type="entry name" value="Glycosyltransf_2"/>
</dbReference>
<keyword evidence="2" id="KW-0328">Glycosyltransferase</keyword>
<organism evidence="5 6">
    <name type="scientific">Faecalicatena fissicatena</name>
    <dbReference type="NCBI Taxonomy" id="290055"/>
    <lineage>
        <taxon>Bacteria</taxon>
        <taxon>Bacillati</taxon>
        <taxon>Bacillota</taxon>
        <taxon>Clostridia</taxon>
        <taxon>Lachnospirales</taxon>
        <taxon>Lachnospiraceae</taxon>
        <taxon>Faecalicatena</taxon>
    </lineage>
</organism>
<feature type="domain" description="Glycosyltransferase 2-like" evidence="4">
    <location>
        <begin position="13"/>
        <end position="173"/>
    </location>
</feature>
<comment type="similarity">
    <text evidence="1">Belongs to the glycosyltransferase 2 family.</text>
</comment>
<evidence type="ECO:0000313" key="5">
    <source>
        <dbReference type="EMBL" id="NSG30906.1"/>
    </source>
</evidence>
<evidence type="ECO:0000256" key="3">
    <source>
        <dbReference type="ARBA" id="ARBA00022679"/>
    </source>
</evidence>
<dbReference type="InterPro" id="IPR029044">
    <property type="entry name" value="Nucleotide-diphossugar_trans"/>
</dbReference>
<proteinExistence type="inferred from homology"/>
<evidence type="ECO:0000313" key="6">
    <source>
        <dbReference type="Proteomes" id="UP000821846"/>
    </source>
</evidence>
<dbReference type="PANTHER" id="PTHR43685">
    <property type="entry name" value="GLYCOSYLTRANSFERASE"/>
    <property type="match status" value="1"/>
</dbReference>
<dbReference type="Pfam" id="PF00535">
    <property type="entry name" value="Glycos_transf_2"/>
    <property type="match status" value="1"/>
</dbReference>
<accession>A0ABX2H1J5</accession>
<evidence type="ECO:0000256" key="2">
    <source>
        <dbReference type="ARBA" id="ARBA00022676"/>
    </source>
</evidence>
<dbReference type="Proteomes" id="UP000821846">
    <property type="component" value="Unassembled WGS sequence"/>
</dbReference>
<evidence type="ECO:0000259" key="4">
    <source>
        <dbReference type="Pfam" id="PF00535"/>
    </source>
</evidence>
<dbReference type="PANTHER" id="PTHR43685:SF5">
    <property type="entry name" value="GLYCOSYLTRANSFERASE EPSE-RELATED"/>
    <property type="match status" value="1"/>
</dbReference>
<sequence>MADVRTNFNVKVSIIMGIYNCAATLPAAVESILEQTYDNWELIMCDDGSDDNSYEVAQNIAKRFPEKIILLKNEYNMRLAATLNHCLKYARGEYVARMDADDICMADRLETQIEFLENNPEYACVGSNMIIFDESGEHGERVIPEKTKKMTLLKTTIFAHPTIMMRRSVYQKLGGYTVSKSTMRAEDLDLWFRFIHAGYKGYNIQRPLYKYRESEKDLKKRSLRAAIQTSRVFLNGYKLLGFSKMQYVYAFRPILVALLPDRLICKYHTGTQVIQ</sequence>
<name>A0ABX2H1J5_9FIRM</name>
<dbReference type="Gene3D" id="3.90.550.10">
    <property type="entry name" value="Spore Coat Polysaccharide Biosynthesis Protein SpsA, Chain A"/>
    <property type="match status" value="1"/>
</dbReference>
<protein>
    <submittedName>
        <fullName evidence="5">Glycosyltransferase</fullName>
    </submittedName>
</protein>